<dbReference type="AlphaFoldDB" id="A0A2P6TFD4"/>
<dbReference type="EMBL" id="LHPG02000019">
    <property type="protein sequence ID" value="PRW32684.1"/>
    <property type="molecule type" value="Genomic_DNA"/>
</dbReference>
<evidence type="ECO:0000313" key="3">
    <source>
        <dbReference type="Proteomes" id="UP000239899"/>
    </source>
</evidence>
<proteinExistence type="predicted"/>
<keyword evidence="1" id="KW-0175">Coiled coil</keyword>
<reference evidence="2 3" key="1">
    <citation type="journal article" date="2018" name="Plant J.">
        <title>Genome sequences of Chlorella sorokiniana UTEX 1602 and Micractinium conductrix SAG 241.80: implications to maltose excretion by a green alga.</title>
        <authorList>
            <person name="Arriola M.B."/>
            <person name="Velmurugan N."/>
            <person name="Zhang Y."/>
            <person name="Plunkett M.H."/>
            <person name="Hondzo H."/>
            <person name="Barney B.M."/>
        </authorList>
    </citation>
    <scope>NUCLEOTIDE SEQUENCE [LARGE SCALE GENOMIC DNA]</scope>
    <source>
        <strain evidence="3">UTEX 1602</strain>
    </source>
</reference>
<evidence type="ECO:0000256" key="1">
    <source>
        <dbReference type="SAM" id="Coils"/>
    </source>
</evidence>
<comment type="caution">
    <text evidence="2">The sequence shown here is derived from an EMBL/GenBank/DDBJ whole genome shotgun (WGS) entry which is preliminary data.</text>
</comment>
<gene>
    <name evidence="2" type="ORF">C2E21_8188</name>
</gene>
<protein>
    <submittedName>
        <fullName evidence="2">Mammalian cell entry</fullName>
    </submittedName>
</protein>
<keyword evidence="3" id="KW-1185">Reference proteome</keyword>
<name>A0A2P6TFD4_CHLSO</name>
<accession>A0A2P6TFD4</accession>
<sequence length="118" mass="12599">MPQVDKEALSSEDEYMEMAANYGANACPLPPACPMPGELERLEVKDEYLESVDGMVGNYEFAIEDKKAELGEATDDLQRILAELEALEEAAGMNRSAAGGGAATASDYCEGAEVSELE</sequence>
<organism evidence="2 3">
    <name type="scientific">Chlorella sorokiniana</name>
    <name type="common">Freshwater green alga</name>
    <dbReference type="NCBI Taxonomy" id="3076"/>
    <lineage>
        <taxon>Eukaryota</taxon>
        <taxon>Viridiplantae</taxon>
        <taxon>Chlorophyta</taxon>
        <taxon>core chlorophytes</taxon>
        <taxon>Trebouxiophyceae</taxon>
        <taxon>Chlorellales</taxon>
        <taxon>Chlorellaceae</taxon>
        <taxon>Chlorella clade</taxon>
        <taxon>Chlorella</taxon>
    </lineage>
</organism>
<dbReference type="Proteomes" id="UP000239899">
    <property type="component" value="Unassembled WGS sequence"/>
</dbReference>
<evidence type="ECO:0000313" key="2">
    <source>
        <dbReference type="EMBL" id="PRW32684.1"/>
    </source>
</evidence>
<feature type="coiled-coil region" evidence="1">
    <location>
        <begin position="63"/>
        <end position="90"/>
    </location>
</feature>